<evidence type="ECO:0000256" key="1">
    <source>
        <dbReference type="SAM" id="Phobius"/>
    </source>
</evidence>
<keyword evidence="1" id="KW-0472">Membrane</keyword>
<keyword evidence="3" id="KW-1185">Reference proteome</keyword>
<dbReference type="InterPro" id="IPR021362">
    <property type="entry name" value="DUF2834"/>
</dbReference>
<dbReference type="EMBL" id="JAUMKJ010000048">
    <property type="protein sequence ID" value="MDO3680850.1"/>
    <property type="molecule type" value="Genomic_DNA"/>
</dbReference>
<comment type="caution">
    <text evidence="2">The sequence shown here is derived from an EMBL/GenBank/DDBJ whole genome shotgun (WGS) entry which is preliminary data.</text>
</comment>
<feature type="transmembrane region" description="Helical" evidence="1">
    <location>
        <begin position="48"/>
        <end position="66"/>
    </location>
</feature>
<evidence type="ECO:0000313" key="2">
    <source>
        <dbReference type="EMBL" id="MDO3680850.1"/>
    </source>
</evidence>
<proteinExistence type="predicted"/>
<dbReference type="Pfam" id="PF11196">
    <property type="entry name" value="DUF2834"/>
    <property type="match status" value="1"/>
</dbReference>
<reference evidence="2" key="1">
    <citation type="submission" date="2023-07" db="EMBL/GenBank/DDBJ databases">
        <authorList>
            <person name="Aktuganov G."/>
            <person name="Boyko T."/>
            <person name="Delegan Y."/>
            <person name="Galimzianova N."/>
            <person name="Gilvanova E."/>
            <person name="Korobov V."/>
            <person name="Kuzmina L."/>
            <person name="Melentiev A."/>
            <person name="Milman P."/>
            <person name="Ryabova A."/>
            <person name="Stupak E."/>
            <person name="Yasakov T."/>
            <person name="Zharikova N."/>
            <person name="Zhurenko E."/>
        </authorList>
    </citation>
    <scope>NUCLEOTIDE SEQUENCE</scope>
    <source>
        <strain evidence="2">IB-739</strain>
    </source>
</reference>
<sequence length="109" mass="12235">MKRLKYIYGILALLGTILPYSQFIPWIREHGLNLSLLIGEASQTRIGAFAWLDVAVSAVVLIAFIVYEGSRKGMKWLWVPIIGTLTVGVSLGLPLFLLQREIHLERSRG</sequence>
<protein>
    <submittedName>
        <fullName evidence="2">DUF2834 domain-containing protein</fullName>
    </submittedName>
</protein>
<feature type="transmembrane region" description="Helical" evidence="1">
    <location>
        <begin position="78"/>
        <end position="98"/>
    </location>
</feature>
<organism evidence="2 3">
    <name type="scientific">Paenibacillus ehimensis</name>
    <dbReference type="NCBI Taxonomy" id="79264"/>
    <lineage>
        <taxon>Bacteria</taxon>
        <taxon>Bacillati</taxon>
        <taxon>Bacillota</taxon>
        <taxon>Bacilli</taxon>
        <taxon>Bacillales</taxon>
        <taxon>Paenibacillaceae</taxon>
        <taxon>Paenibacillus</taxon>
    </lineage>
</organism>
<dbReference type="RefSeq" id="WP_253947787.1">
    <property type="nucleotide sequence ID" value="NZ_JAUMKJ010000048.1"/>
</dbReference>
<evidence type="ECO:0000313" key="3">
    <source>
        <dbReference type="Proteomes" id="UP001168883"/>
    </source>
</evidence>
<name>A0ABT8VIN0_9BACL</name>
<keyword evidence="1" id="KW-1133">Transmembrane helix</keyword>
<keyword evidence="1" id="KW-0812">Transmembrane</keyword>
<accession>A0ABT8VIN0</accession>
<gene>
    <name evidence="2" type="ORF">Q3C12_27965</name>
</gene>
<feature type="transmembrane region" description="Helical" evidence="1">
    <location>
        <begin position="6"/>
        <end position="27"/>
    </location>
</feature>
<dbReference type="Proteomes" id="UP001168883">
    <property type="component" value="Unassembled WGS sequence"/>
</dbReference>